<keyword evidence="3" id="KW-1185">Reference proteome</keyword>
<dbReference type="InterPro" id="IPR016032">
    <property type="entry name" value="Sig_transdc_resp-reg_C-effctor"/>
</dbReference>
<dbReference type="PROSITE" id="PS50043">
    <property type="entry name" value="HTH_LUXR_2"/>
    <property type="match status" value="1"/>
</dbReference>
<sequence length="25" mass="2763">MELLAQGHSNKVIAIRLDIGVRTVE</sequence>
<dbReference type="GO" id="GO:0003677">
    <property type="term" value="F:DNA binding"/>
    <property type="evidence" value="ECO:0007669"/>
    <property type="project" value="InterPro"/>
</dbReference>
<dbReference type="AlphaFoldDB" id="M2ZJJ9"/>
<dbReference type="Proteomes" id="UP000011744">
    <property type="component" value="Unassembled WGS sequence"/>
</dbReference>
<reference evidence="2 3" key="1">
    <citation type="journal article" date="2014" name="Genome Announc.">
        <title>Draft Genome Sequence of Magnetospirillum sp. Strain SO-1, a Freshwater Magnetotactic Bacterium Isolated from the Ol'khovka River, Russia.</title>
        <authorList>
            <person name="Grouzdev D.S."/>
            <person name="Dziuba M.V."/>
            <person name="Sukhacheva M.S."/>
            <person name="Mardanov A.V."/>
            <person name="Beletskiy A.V."/>
            <person name="Kuznetsov B.B."/>
            <person name="Skryabin K.G."/>
        </authorList>
    </citation>
    <scope>NUCLEOTIDE SEQUENCE [LARGE SCALE GENOMIC DNA]</scope>
    <source>
        <strain evidence="2 3">SO-1</strain>
    </source>
</reference>
<evidence type="ECO:0000313" key="2">
    <source>
        <dbReference type="EMBL" id="EME67492.1"/>
    </source>
</evidence>
<evidence type="ECO:0000313" key="3">
    <source>
        <dbReference type="Proteomes" id="UP000011744"/>
    </source>
</evidence>
<feature type="domain" description="HTH luxR-type" evidence="1">
    <location>
        <begin position="1"/>
        <end position="25"/>
    </location>
</feature>
<dbReference type="RefSeq" id="WP_008622802.1">
    <property type="nucleotide sequence ID" value="NZ_AONQ01000186.1"/>
</dbReference>
<evidence type="ECO:0000259" key="1">
    <source>
        <dbReference type="PROSITE" id="PS50043"/>
    </source>
</evidence>
<name>M2ZJJ9_9PROT</name>
<dbReference type="Gene3D" id="1.10.10.10">
    <property type="entry name" value="Winged helix-like DNA-binding domain superfamily/Winged helix DNA-binding domain"/>
    <property type="match status" value="1"/>
</dbReference>
<dbReference type="EMBL" id="AONQ01000186">
    <property type="protein sequence ID" value="EME67492.1"/>
    <property type="molecule type" value="Genomic_DNA"/>
</dbReference>
<accession>M2ZJJ9</accession>
<dbReference type="Pfam" id="PF00196">
    <property type="entry name" value="GerE"/>
    <property type="match status" value="1"/>
</dbReference>
<dbReference type="InterPro" id="IPR036388">
    <property type="entry name" value="WH-like_DNA-bd_sf"/>
</dbReference>
<dbReference type="SUPFAM" id="SSF46894">
    <property type="entry name" value="C-terminal effector domain of the bipartite response regulators"/>
    <property type="match status" value="1"/>
</dbReference>
<protein>
    <recommendedName>
        <fullName evidence="1">HTH luxR-type domain-containing protein</fullName>
    </recommendedName>
</protein>
<comment type="caution">
    <text evidence="2">The sequence shown here is derived from an EMBL/GenBank/DDBJ whole genome shotgun (WGS) entry which is preliminary data.</text>
</comment>
<organism evidence="2 3">
    <name type="scientific">Paramagnetospirillum caucaseum</name>
    <dbReference type="NCBI Taxonomy" id="1244869"/>
    <lineage>
        <taxon>Bacteria</taxon>
        <taxon>Pseudomonadati</taxon>
        <taxon>Pseudomonadota</taxon>
        <taxon>Alphaproteobacteria</taxon>
        <taxon>Rhodospirillales</taxon>
        <taxon>Magnetospirillaceae</taxon>
        <taxon>Paramagnetospirillum</taxon>
    </lineage>
</organism>
<dbReference type="GO" id="GO:0006355">
    <property type="term" value="P:regulation of DNA-templated transcription"/>
    <property type="evidence" value="ECO:0007669"/>
    <property type="project" value="InterPro"/>
</dbReference>
<gene>
    <name evidence="2" type="ORF">H261_23247</name>
</gene>
<feature type="non-terminal residue" evidence="2">
    <location>
        <position position="25"/>
    </location>
</feature>
<proteinExistence type="predicted"/>
<dbReference type="InterPro" id="IPR000792">
    <property type="entry name" value="Tscrpt_reg_LuxR_C"/>
</dbReference>